<dbReference type="GO" id="GO:0015031">
    <property type="term" value="P:protein transport"/>
    <property type="evidence" value="ECO:0007669"/>
    <property type="project" value="InterPro"/>
</dbReference>
<evidence type="ECO:0000256" key="10">
    <source>
        <dbReference type="SAM" id="Coils"/>
    </source>
</evidence>
<reference evidence="14" key="4">
    <citation type="submission" date="2023-01" db="EMBL/GenBank/DDBJ databases">
        <title>Draft genome sequence of Methylobacterium oxalidis strain NBRC 107715.</title>
        <authorList>
            <person name="Sun Q."/>
            <person name="Mori K."/>
        </authorList>
    </citation>
    <scope>NUCLEOTIDE SEQUENCE</scope>
    <source>
        <strain evidence="14">NBRC 107715</strain>
    </source>
</reference>
<dbReference type="InterPro" id="IPR050739">
    <property type="entry name" value="MFP"/>
</dbReference>
<gene>
    <name evidence="14" type="ORF">GCM10007888_43470</name>
    <name evidence="13" type="ORF">MOX02_10700</name>
</gene>
<evidence type="ECO:0000313" key="13">
    <source>
        <dbReference type="EMBL" id="GEP03032.1"/>
    </source>
</evidence>
<dbReference type="EMBL" id="BJZU01000016">
    <property type="protein sequence ID" value="GEP03032.1"/>
    <property type="molecule type" value="Genomic_DNA"/>
</dbReference>
<name>A0A512IZ93_9HYPH</name>
<feature type="coiled-coil region" evidence="10">
    <location>
        <begin position="169"/>
        <end position="203"/>
    </location>
</feature>
<dbReference type="Proteomes" id="UP000321960">
    <property type="component" value="Unassembled WGS sequence"/>
</dbReference>
<evidence type="ECO:0000256" key="7">
    <source>
        <dbReference type="ARBA" id="ARBA00022989"/>
    </source>
</evidence>
<comment type="subcellular location">
    <subcellularLocation>
        <location evidence="1 9">Cell inner membrane</location>
        <topology evidence="1 9">Single-pass membrane protein</topology>
    </subcellularLocation>
</comment>
<dbReference type="Gene3D" id="2.40.50.100">
    <property type="match status" value="1"/>
</dbReference>
<evidence type="ECO:0000256" key="3">
    <source>
        <dbReference type="ARBA" id="ARBA00022448"/>
    </source>
</evidence>
<keyword evidence="4 9" id="KW-1003">Cell membrane</keyword>
<evidence type="ECO:0000256" key="6">
    <source>
        <dbReference type="ARBA" id="ARBA00022692"/>
    </source>
</evidence>
<keyword evidence="16" id="KW-1185">Reference proteome</keyword>
<evidence type="ECO:0000256" key="8">
    <source>
        <dbReference type="ARBA" id="ARBA00023136"/>
    </source>
</evidence>
<evidence type="ECO:0000256" key="5">
    <source>
        <dbReference type="ARBA" id="ARBA00022519"/>
    </source>
</evidence>
<keyword evidence="10" id="KW-0175">Coiled coil</keyword>
<dbReference type="PRINTS" id="PR01490">
    <property type="entry name" value="RTXTOXIND"/>
</dbReference>
<keyword evidence="8" id="KW-0472">Membrane</keyword>
<dbReference type="Proteomes" id="UP001156856">
    <property type="component" value="Unassembled WGS sequence"/>
</dbReference>
<keyword evidence="5 9" id="KW-0997">Cell inner membrane</keyword>
<organism evidence="13 15">
    <name type="scientific">Methylobacterium oxalidis</name>
    <dbReference type="NCBI Taxonomy" id="944322"/>
    <lineage>
        <taxon>Bacteria</taxon>
        <taxon>Pseudomonadati</taxon>
        <taxon>Pseudomonadota</taxon>
        <taxon>Alphaproteobacteria</taxon>
        <taxon>Hyphomicrobiales</taxon>
        <taxon>Methylobacteriaceae</taxon>
        <taxon>Methylobacterium</taxon>
    </lineage>
</organism>
<keyword evidence="7" id="KW-1133">Transmembrane helix</keyword>
<feature type="domain" description="AprE-like beta-barrel" evidence="12">
    <location>
        <begin position="340"/>
        <end position="429"/>
    </location>
</feature>
<accession>A0A512IZ93</accession>
<evidence type="ECO:0000256" key="4">
    <source>
        <dbReference type="ARBA" id="ARBA00022475"/>
    </source>
</evidence>
<feature type="domain" description="AprE-like long alpha-helical hairpin" evidence="11">
    <location>
        <begin position="108"/>
        <end position="298"/>
    </location>
</feature>
<evidence type="ECO:0000259" key="12">
    <source>
        <dbReference type="Pfam" id="PF26002"/>
    </source>
</evidence>
<dbReference type="InterPro" id="IPR058781">
    <property type="entry name" value="HH_AprE-like"/>
</dbReference>
<dbReference type="PANTHER" id="PTHR30386:SF17">
    <property type="entry name" value="ALKALINE PROTEASE SECRETION PROTEIN APRE"/>
    <property type="match status" value="1"/>
</dbReference>
<dbReference type="SUPFAM" id="SSF111369">
    <property type="entry name" value="HlyD-like secretion proteins"/>
    <property type="match status" value="2"/>
</dbReference>
<dbReference type="Gene3D" id="2.40.30.170">
    <property type="match status" value="1"/>
</dbReference>
<dbReference type="InterPro" id="IPR010129">
    <property type="entry name" value="T1SS_HlyD"/>
</dbReference>
<keyword evidence="6" id="KW-0812">Transmembrane</keyword>
<dbReference type="InterPro" id="IPR058982">
    <property type="entry name" value="Beta-barrel_AprE"/>
</dbReference>
<evidence type="ECO:0000259" key="11">
    <source>
        <dbReference type="Pfam" id="PF25994"/>
    </source>
</evidence>
<evidence type="ECO:0000313" key="14">
    <source>
        <dbReference type="EMBL" id="GLS65965.1"/>
    </source>
</evidence>
<comment type="caution">
    <text evidence="13">The sequence shown here is derived from an EMBL/GenBank/DDBJ whole genome shotgun (WGS) entry which is preliminary data.</text>
</comment>
<dbReference type="Pfam" id="PF26002">
    <property type="entry name" value="Beta-barrel_AprE"/>
    <property type="match status" value="1"/>
</dbReference>
<sequence length="452" mass="50139">MPTALPMNSVRSSATAQAIRKDAVHAAIGRQVRWTALIVAVLVGGIGGWATFTEIGGAVMSSGQLVVESDVKKVQHPVGGIVGELRVREGDRVKAGDILVRLDETQPRASLDIVLRALDALIAKRTREEAERDGDMALSFPSDFQARAASDEAVARLIDSETRLFLARAKTRNVQKSQLRERITQLEQEIAGTTEQMAAKTRETAAVSRELQGIRELWEKNLVQISRLTNLEREAARLDGDRGKLLASLAQAKGKINEVHLQIIQIDEDMRNEVSKDLAEIRSKWQEYEEKQTAALDQLRRTDLRAPQDGIVHQMTVHTVGGLVTPSEPAMLIVPEADELAIEVRLQPKDIDHVHIDQAAILRFSALSQRTTPEINGTVDRVSADVTQDQKTGQSFYKARIRVSEAERKRLGDIRLVPGMPVDAFLKTGDRTVLSYLTKPLMEQIGKAWREK</sequence>
<dbReference type="EMBL" id="BSPK01000084">
    <property type="protein sequence ID" value="GLS65965.1"/>
    <property type="molecule type" value="Genomic_DNA"/>
</dbReference>
<proteinExistence type="inferred from homology"/>
<dbReference type="AlphaFoldDB" id="A0A512IZ93"/>
<protein>
    <recommendedName>
        <fullName evidence="9">Membrane fusion protein (MFP) family protein</fullName>
    </recommendedName>
</protein>
<dbReference type="Pfam" id="PF25994">
    <property type="entry name" value="HH_AprE"/>
    <property type="match status" value="1"/>
</dbReference>
<comment type="similarity">
    <text evidence="2 9">Belongs to the membrane fusion protein (MFP) (TC 8.A.1) family.</text>
</comment>
<evidence type="ECO:0000313" key="15">
    <source>
        <dbReference type="Proteomes" id="UP000321960"/>
    </source>
</evidence>
<evidence type="ECO:0000256" key="2">
    <source>
        <dbReference type="ARBA" id="ARBA00009477"/>
    </source>
</evidence>
<dbReference type="GO" id="GO:0005886">
    <property type="term" value="C:plasma membrane"/>
    <property type="evidence" value="ECO:0007669"/>
    <property type="project" value="UniProtKB-SubCell"/>
</dbReference>
<reference evidence="16" key="2">
    <citation type="journal article" date="2019" name="Int. J. Syst. Evol. Microbiol.">
        <title>The Global Catalogue of Microorganisms (GCM) 10K type strain sequencing project: providing services to taxonomists for standard genome sequencing and annotation.</title>
        <authorList>
            <consortium name="The Broad Institute Genomics Platform"/>
            <consortium name="The Broad Institute Genome Sequencing Center for Infectious Disease"/>
            <person name="Wu L."/>
            <person name="Ma J."/>
        </authorList>
    </citation>
    <scope>NUCLEOTIDE SEQUENCE [LARGE SCALE GENOMIC DNA]</scope>
    <source>
        <strain evidence="16">NBRC 107715</strain>
    </source>
</reference>
<reference evidence="13 15" key="3">
    <citation type="submission" date="2019-07" db="EMBL/GenBank/DDBJ databases">
        <title>Whole genome shotgun sequence of Methylobacterium oxalidis NBRC 107715.</title>
        <authorList>
            <person name="Hosoyama A."/>
            <person name="Uohara A."/>
            <person name="Ohji S."/>
            <person name="Ichikawa N."/>
        </authorList>
    </citation>
    <scope>NUCLEOTIDE SEQUENCE [LARGE SCALE GENOMIC DNA]</scope>
    <source>
        <strain evidence="13 15">NBRC 107715</strain>
    </source>
</reference>
<evidence type="ECO:0000256" key="9">
    <source>
        <dbReference type="RuleBase" id="RU365093"/>
    </source>
</evidence>
<evidence type="ECO:0000256" key="1">
    <source>
        <dbReference type="ARBA" id="ARBA00004377"/>
    </source>
</evidence>
<dbReference type="PANTHER" id="PTHR30386">
    <property type="entry name" value="MEMBRANE FUSION SUBUNIT OF EMRAB-TOLC MULTIDRUG EFFLUX PUMP"/>
    <property type="match status" value="1"/>
</dbReference>
<evidence type="ECO:0000313" key="16">
    <source>
        <dbReference type="Proteomes" id="UP001156856"/>
    </source>
</evidence>
<dbReference type="NCBIfam" id="TIGR01843">
    <property type="entry name" value="type_I_hlyD"/>
    <property type="match status" value="1"/>
</dbReference>
<reference evidence="14" key="1">
    <citation type="journal article" date="2014" name="Int. J. Syst. Evol. Microbiol.">
        <title>Complete genome of a new Firmicutes species belonging to the dominant human colonic microbiota ('Ruminococcus bicirculans') reveals two chromosomes and a selective capacity to utilize plant glucans.</title>
        <authorList>
            <consortium name="NISC Comparative Sequencing Program"/>
            <person name="Wegmann U."/>
            <person name="Louis P."/>
            <person name="Goesmann A."/>
            <person name="Henrissat B."/>
            <person name="Duncan S.H."/>
            <person name="Flint H.J."/>
        </authorList>
    </citation>
    <scope>NUCLEOTIDE SEQUENCE</scope>
    <source>
        <strain evidence="14">NBRC 107715</strain>
    </source>
</reference>
<dbReference type="RefSeq" id="WP_373866718.1">
    <property type="nucleotide sequence ID" value="NZ_BJZU01000016.1"/>
</dbReference>
<keyword evidence="3 9" id="KW-0813">Transport</keyword>